<feature type="transmembrane region" description="Helical" evidence="8">
    <location>
        <begin position="44"/>
        <end position="63"/>
    </location>
</feature>
<evidence type="ECO:0000256" key="8">
    <source>
        <dbReference type="RuleBase" id="RU363032"/>
    </source>
</evidence>
<evidence type="ECO:0000313" key="10">
    <source>
        <dbReference type="EMBL" id="MBI3013966.1"/>
    </source>
</evidence>
<organism evidence="10 11">
    <name type="scientific">Tectimicrobiota bacterium</name>
    <dbReference type="NCBI Taxonomy" id="2528274"/>
    <lineage>
        <taxon>Bacteria</taxon>
        <taxon>Pseudomonadati</taxon>
        <taxon>Nitrospinota/Tectimicrobiota group</taxon>
        <taxon>Candidatus Tectimicrobiota</taxon>
    </lineage>
</organism>
<dbReference type="GO" id="GO:0022857">
    <property type="term" value="F:transmembrane transporter activity"/>
    <property type="evidence" value="ECO:0007669"/>
    <property type="project" value="InterPro"/>
</dbReference>
<reference evidence="10" key="1">
    <citation type="submission" date="2020-07" db="EMBL/GenBank/DDBJ databases">
        <title>Huge and variable diversity of episymbiotic CPR bacteria and DPANN archaea in groundwater ecosystems.</title>
        <authorList>
            <person name="He C.Y."/>
            <person name="Keren R."/>
            <person name="Whittaker M."/>
            <person name="Farag I.F."/>
            <person name="Doudna J."/>
            <person name="Cate J.H.D."/>
            <person name="Banfield J.F."/>
        </authorList>
    </citation>
    <scope>NUCLEOTIDE SEQUENCE</scope>
    <source>
        <strain evidence="10">NC_groundwater_717_Ag_S-0.2um_59_8</strain>
    </source>
</reference>
<dbReference type="SUPFAM" id="SSF161098">
    <property type="entry name" value="MetI-like"/>
    <property type="match status" value="1"/>
</dbReference>
<dbReference type="Pfam" id="PF00528">
    <property type="entry name" value="BPD_transp_1"/>
    <property type="match status" value="1"/>
</dbReference>
<gene>
    <name evidence="10" type="ORF">HYY65_02615</name>
</gene>
<feature type="transmembrane region" description="Helical" evidence="8">
    <location>
        <begin position="14"/>
        <end position="32"/>
    </location>
</feature>
<protein>
    <submittedName>
        <fullName evidence="10">Amino acid ABC transporter permease</fullName>
    </submittedName>
</protein>
<evidence type="ECO:0000259" key="9">
    <source>
        <dbReference type="PROSITE" id="PS50928"/>
    </source>
</evidence>
<evidence type="ECO:0000256" key="6">
    <source>
        <dbReference type="ARBA" id="ARBA00022989"/>
    </source>
</evidence>
<name>A0A932GMZ2_UNCTE</name>
<feature type="transmembrane region" description="Helical" evidence="8">
    <location>
        <begin position="160"/>
        <end position="179"/>
    </location>
</feature>
<keyword evidence="4" id="KW-1003">Cell membrane</keyword>
<dbReference type="GO" id="GO:0006865">
    <property type="term" value="P:amino acid transport"/>
    <property type="evidence" value="ECO:0007669"/>
    <property type="project" value="UniProtKB-KW"/>
</dbReference>
<feature type="domain" description="ABC transmembrane type-1" evidence="9">
    <location>
        <begin position="5"/>
        <end position="200"/>
    </location>
</feature>
<sequence>MVQGVAATLKLSGLAWLQALVIGLLVGALRTLPWRFLRAIGTVYVEFFRNIPLLVHLFFWYFAAPEVLPQAFREWLVEHGVEFWSAVLGLGVYSGARFGEVFRAGIQAVPRALLEASASTGLSTAQDLLKNSSLALTIGVAELTFMTRQVESYTARGLEAVAAGTLIYLVLCLVVAALMGRVERRLAIPGLIARGLSPEG</sequence>
<dbReference type="InterPro" id="IPR010065">
    <property type="entry name" value="AA_ABC_transptr_permease_3TM"/>
</dbReference>
<dbReference type="PANTHER" id="PTHR30614:SF42">
    <property type="entry name" value="GLUTAMATE_ASPARTATE IMPORT PERMEASE PROTEIN GLTJ"/>
    <property type="match status" value="1"/>
</dbReference>
<dbReference type="InterPro" id="IPR043429">
    <property type="entry name" value="ArtM/GltK/GlnP/TcyL/YhdX-like"/>
</dbReference>
<evidence type="ECO:0000256" key="2">
    <source>
        <dbReference type="ARBA" id="ARBA00010072"/>
    </source>
</evidence>
<keyword evidence="7 8" id="KW-0472">Membrane</keyword>
<dbReference type="Gene3D" id="1.10.3720.10">
    <property type="entry name" value="MetI-like"/>
    <property type="match status" value="1"/>
</dbReference>
<comment type="subcellular location">
    <subcellularLocation>
        <location evidence="1">Cell inner membrane</location>
        <topology evidence="1">Multi-pass membrane protein</topology>
    </subcellularLocation>
    <subcellularLocation>
        <location evidence="8">Cell membrane</location>
        <topology evidence="8">Multi-pass membrane protein</topology>
    </subcellularLocation>
</comment>
<dbReference type="PROSITE" id="PS50928">
    <property type="entry name" value="ABC_TM1"/>
    <property type="match status" value="1"/>
</dbReference>
<dbReference type="EMBL" id="JACPSX010000044">
    <property type="protein sequence ID" value="MBI3013966.1"/>
    <property type="molecule type" value="Genomic_DNA"/>
</dbReference>
<keyword evidence="5 8" id="KW-0812">Transmembrane</keyword>
<dbReference type="InterPro" id="IPR035906">
    <property type="entry name" value="MetI-like_sf"/>
</dbReference>
<dbReference type="PANTHER" id="PTHR30614">
    <property type="entry name" value="MEMBRANE COMPONENT OF AMINO ACID ABC TRANSPORTER"/>
    <property type="match status" value="1"/>
</dbReference>
<accession>A0A932GMZ2</accession>
<dbReference type="InterPro" id="IPR000515">
    <property type="entry name" value="MetI-like"/>
</dbReference>
<evidence type="ECO:0000256" key="4">
    <source>
        <dbReference type="ARBA" id="ARBA00022475"/>
    </source>
</evidence>
<evidence type="ECO:0000256" key="7">
    <source>
        <dbReference type="ARBA" id="ARBA00023136"/>
    </source>
</evidence>
<evidence type="ECO:0000313" key="11">
    <source>
        <dbReference type="Proteomes" id="UP000741360"/>
    </source>
</evidence>
<proteinExistence type="inferred from homology"/>
<dbReference type="GO" id="GO:0043190">
    <property type="term" value="C:ATP-binding cassette (ABC) transporter complex"/>
    <property type="evidence" value="ECO:0007669"/>
    <property type="project" value="InterPro"/>
</dbReference>
<dbReference type="CDD" id="cd06261">
    <property type="entry name" value="TM_PBP2"/>
    <property type="match status" value="1"/>
</dbReference>
<comment type="similarity">
    <text evidence="2">Belongs to the binding-protein-dependent transport system permease family. HisMQ subfamily.</text>
</comment>
<evidence type="ECO:0000256" key="5">
    <source>
        <dbReference type="ARBA" id="ARBA00022692"/>
    </source>
</evidence>
<keyword evidence="6 8" id="KW-1133">Transmembrane helix</keyword>
<evidence type="ECO:0000256" key="1">
    <source>
        <dbReference type="ARBA" id="ARBA00004429"/>
    </source>
</evidence>
<dbReference type="AlphaFoldDB" id="A0A932GMZ2"/>
<dbReference type="NCBIfam" id="TIGR01726">
    <property type="entry name" value="HEQRo_perm_3TM"/>
    <property type="match status" value="1"/>
</dbReference>
<comment type="caution">
    <text evidence="10">The sequence shown here is derived from an EMBL/GenBank/DDBJ whole genome shotgun (WGS) entry which is preliminary data.</text>
</comment>
<evidence type="ECO:0000256" key="3">
    <source>
        <dbReference type="ARBA" id="ARBA00022448"/>
    </source>
</evidence>
<keyword evidence="3 8" id="KW-0813">Transport</keyword>
<dbReference type="Proteomes" id="UP000741360">
    <property type="component" value="Unassembled WGS sequence"/>
</dbReference>